<protein>
    <submittedName>
        <fullName evidence="1">SRPBCC family protein</fullName>
    </submittedName>
</protein>
<keyword evidence="2" id="KW-1185">Reference proteome</keyword>
<dbReference type="Pfam" id="PF10604">
    <property type="entry name" value="Polyketide_cyc2"/>
    <property type="match status" value="1"/>
</dbReference>
<dbReference type="RefSeq" id="WP_377466466.1">
    <property type="nucleotide sequence ID" value="NZ_JBHUOP010000003.1"/>
</dbReference>
<name>A0ABW5XH59_9MICO</name>
<proteinExistence type="predicted"/>
<evidence type="ECO:0000313" key="2">
    <source>
        <dbReference type="Proteomes" id="UP001597391"/>
    </source>
</evidence>
<organism evidence="1 2">
    <name type="scientific">Populibacterium corticicola</name>
    <dbReference type="NCBI Taxonomy" id="1812826"/>
    <lineage>
        <taxon>Bacteria</taxon>
        <taxon>Bacillati</taxon>
        <taxon>Actinomycetota</taxon>
        <taxon>Actinomycetes</taxon>
        <taxon>Micrococcales</taxon>
        <taxon>Jonesiaceae</taxon>
        <taxon>Populibacterium</taxon>
    </lineage>
</organism>
<sequence length="148" mass="16672">MTIKTTAQAIINASPDVAWTILADYANDPLWRENVLKMEQSPSGPVFDGAQAIEELRVLGRSITTHIEVSDVRPLTGFSWRAVDGTKAHGIRTLEELPDGKCLFKTERQITLQGVERLLEPLVGWLMNRTERKDVLRAAILVERRSHQ</sequence>
<reference evidence="2" key="1">
    <citation type="journal article" date="2019" name="Int. J. Syst. Evol. Microbiol.">
        <title>The Global Catalogue of Microorganisms (GCM) 10K type strain sequencing project: providing services to taxonomists for standard genome sequencing and annotation.</title>
        <authorList>
            <consortium name="The Broad Institute Genomics Platform"/>
            <consortium name="The Broad Institute Genome Sequencing Center for Infectious Disease"/>
            <person name="Wu L."/>
            <person name="Ma J."/>
        </authorList>
    </citation>
    <scope>NUCLEOTIDE SEQUENCE [LARGE SCALE GENOMIC DNA]</scope>
    <source>
        <strain evidence="2">KCTC 33576</strain>
    </source>
</reference>
<gene>
    <name evidence="1" type="ORF">ACFSYH_08435</name>
</gene>
<dbReference type="Gene3D" id="3.30.530.20">
    <property type="match status" value="1"/>
</dbReference>
<dbReference type="Proteomes" id="UP001597391">
    <property type="component" value="Unassembled WGS sequence"/>
</dbReference>
<dbReference type="InterPro" id="IPR019587">
    <property type="entry name" value="Polyketide_cyclase/dehydratase"/>
</dbReference>
<evidence type="ECO:0000313" key="1">
    <source>
        <dbReference type="EMBL" id="MFD2840596.1"/>
    </source>
</evidence>
<accession>A0ABW5XH59</accession>
<dbReference type="SUPFAM" id="SSF55961">
    <property type="entry name" value="Bet v1-like"/>
    <property type="match status" value="1"/>
</dbReference>
<comment type="caution">
    <text evidence="1">The sequence shown here is derived from an EMBL/GenBank/DDBJ whole genome shotgun (WGS) entry which is preliminary data.</text>
</comment>
<dbReference type="InterPro" id="IPR023393">
    <property type="entry name" value="START-like_dom_sf"/>
</dbReference>
<dbReference type="EMBL" id="JBHUOP010000003">
    <property type="protein sequence ID" value="MFD2840596.1"/>
    <property type="molecule type" value="Genomic_DNA"/>
</dbReference>